<evidence type="ECO:0000259" key="11">
    <source>
        <dbReference type="Pfam" id="PF17973"/>
    </source>
</evidence>
<keyword evidence="5" id="KW-0479">Metal-binding</keyword>
<dbReference type="PANTHER" id="PTHR13062:SF12">
    <property type="entry name" value="ALPHA-2-MACROGLOBULIN DOMAIN-CONTAINING PROTEIN"/>
    <property type="match status" value="1"/>
</dbReference>
<evidence type="ECO:0000256" key="9">
    <source>
        <dbReference type="ARBA" id="ARBA00023049"/>
    </source>
</evidence>
<dbReference type="Pfam" id="PF17973">
    <property type="entry name" value="bMG10"/>
    <property type="match status" value="1"/>
</dbReference>
<dbReference type="PANTHER" id="PTHR13062">
    <property type="entry name" value="COLLAGENASE"/>
    <property type="match status" value="1"/>
</dbReference>
<evidence type="ECO:0000256" key="7">
    <source>
        <dbReference type="ARBA" id="ARBA00022801"/>
    </source>
</evidence>
<feature type="domain" description="Bacterial alpha-2-macroglobulin MG10" evidence="11">
    <location>
        <begin position="235"/>
        <end position="359"/>
    </location>
</feature>
<organism evidence="12 13">
    <name type="scientific">Volvox reticuliferus</name>
    <dbReference type="NCBI Taxonomy" id="1737510"/>
    <lineage>
        <taxon>Eukaryota</taxon>
        <taxon>Viridiplantae</taxon>
        <taxon>Chlorophyta</taxon>
        <taxon>core chlorophytes</taxon>
        <taxon>Chlorophyceae</taxon>
        <taxon>CS clade</taxon>
        <taxon>Chlamydomonadales</taxon>
        <taxon>Volvocaceae</taxon>
        <taxon>Volvox</taxon>
    </lineage>
</organism>
<evidence type="ECO:0000256" key="10">
    <source>
        <dbReference type="SAM" id="MobiDB-lite"/>
    </source>
</evidence>
<accession>A0A8J4CQ68</accession>
<comment type="subcellular location">
    <subcellularLocation>
        <location evidence="2">Secreted</location>
    </subcellularLocation>
</comment>
<evidence type="ECO:0000256" key="4">
    <source>
        <dbReference type="ARBA" id="ARBA00022670"/>
    </source>
</evidence>
<feature type="compositionally biased region" description="Low complexity" evidence="10">
    <location>
        <begin position="156"/>
        <end position="177"/>
    </location>
</feature>
<dbReference type="GO" id="GO:0008237">
    <property type="term" value="F:metallopeptidase activity"/>
    <property type="evidence" value="ECO:0007669"/>
    <property type="project" value="UniProtKB-KW"/>
</dbReference>
<evidence type="ECO:0000256" key="8">
    <source>
        <dbReference type="ARBA" id="ARBA00022833"/>
    </source>
</evidence>
<comment type="caution">
    <text evidence="12">The sequence shown here is derived from an EMBL/GenBank/DDBJ whole genome shotgun (WGS) entry which is preliminary data.</text>
</comment>
<gene>
    <name evidence="12" type="ORF">Vretifemale_14532</name>
</gene>
<keyword evidence="13" id="KW-1185">Reference proteome</keyword>
<name>A0A8J4CQ68_9CHLO</name>
<sequence>LVLQTLGANNPAPGLVAATVDEVTSGLRVQGRTAYVSDGSGTNASPGPLEDQALALLLLLRAGVNHQLLPKLAAYIANPPPPGGFGIFSVSYSWREQGLAVVALSEYDRTRGSSTPDIEITAAIDGVSILRASFTPNNTAPATTTTTTPWSQLQHSSNKTPSSSSTAPISSSSGNASSSSTAQLSFVVTGSGEVTVAASLHFVPAELLPYPSYRGLFVEAVLQMVDPTTGGPTGQPISAVPLGSVVALTVQVTSPDDLGPVSLSVMMPAGLEPLDPNLGSGSSGGSLYSCAAGQLQDVSWTTFWPLPICPAQETRPSLVTFSYMALRAGTSSVSLRAVAATPGSFVFPPVRAAADNQPELMGMTAASKLQVCTECKAPTYIQRSLTPPKPCPREGCGRRGICNLSTGKCLCVNGNDNGKGKNNGTISECGV</sequence>
<dbReference type="InterPro" id="IPR041246">
    <property type="entry name" value="Bact_MG10"/>
</dbReference>
<dbReference type="EMBL" id="BNCP01000035">
    <property type="protein sequence ID" value="GIL86088.1"/>
    <property type="molecule type" value="Genomic_DNA"/>
</dbReference>
<dbReference type="GO" id="GO:0005576">
    <property type="term" value="C:extracellular region"/>
    <property type="evidence" value="ECO:0007669"/>
    <property type="project" value="UniProtKB-SubCell"/>
</dbReference>
<evidence type="ECO:0000256" key="3">
    <source>
        <dbReference type="ARBA" id="ARBA00022525"/>
    </source>
</evidence>
<comment type="cofactor">
    <cofactor evidence="1">
        <name>Zn(2+)</name>
        <dbReference type="ChEBI" id="CHEBI:29105"/>
    </cofactor>
</comment>
<evidence type="ECO:0000256" key="5">
    <source>
        <dbReference type="ARBA" id="ARBA00022723"/>
    </source>
</evidence>
<keyword evidence="6" id="KW-0732">Signal</keyword>
<evidence type="ECO:0000256" key="6">
    <source>
        <dbReference type="ARBA" id="ARBA00022729"/>
    </source>
</evidence>
<dbReference type="Proteomes" id="UP000747110">
    <property type="component" value="Unassembled WGS sequence"/>
</dbReference>
<keyword evidence="8" id="KW-0862">Zinc</keyword>
<feature type="non-terminal residue" evidence="12">
    <location>
        <position position="431"/>
    </location>
</feature>
<dbReference type="GO" id="GO:0006508">
    <property type="term" value="P:proteolysis"/>
    <property type="evidence" value="ECO:0007669"/>
    <property type="project" value="UniProtKB-KW"/>
</dbReference>
<dbReference type="OrthoDB" id="543368at2759"/>
<feature type="compositionally biased region" description="Low complexity" evidence="10">
    <location>
        <begin position="136"/>
        <end position="149"/>
    </location>
</feature>
<proteinExistence type="predicted"/>
<keyword evidence="9" id="KW-0482">Metalloprotease</keyword>
<keyword evidence="3" id="KW-0964">Secreted</keyword>
<evidence type="ECO:0000313" key="13">
    <source>
        <dbReference type="Proteomes" id="UP000747110"/>
    </source>
</evidence>
<dbReference type="GO" id="GO:0046872">
    <property type="term" value="F:metal ion binding"/>
    <property type="evidence" value="ECO:0007669"/>
    <property type="project" value="UniProtKB-KW"/>
</dbReference>
<protein>
    <recommendedName>
        <fullName evidence="11">Bacterial alpha-2-macroglobulin MG10 domain-containing protein</fullName>
    </recommendedName>
</protein>
<evidence type="ECO:0000256" key="2">
    <source>
        <dbReference type="ARBA" id="ARBA00004613"/>
    </source>
</evidence>
<feature type="region of interest" description="Disordered" evidence="10">
    <location>
        <begin position="136"/>
        <end position="177"/>
    </location>
</feature>
<evidence type="ECO:0000313" key="12">
    <source>
        <dbReference type="EMBL" id="GIL86088.1"/>
    </source>
</evidence>
<reference evidence="12" key="1">
    <citation type="journal article" date="2021" name="Proc. Natl. Acad. Sci. U.S.A.">
        <title>Three genomes in the algal genus Volvox reveal the fate of a haploid sex-determining region after a transition to homothallism.</title>
        <authorList>
            <person name="Yamamoto K."/>
            <person name="Hamaji T."/>
            <person name="Kawai-Toyooka H."/>
            <person name="Matsuzaki R."/>
            <person name="Takahashi F."/>
            <person name="Nishimura Y."/>
            <person name="Kawachi M."/>
            <person name="Noguchi H."/>
            <person name="Minakuchi Y."/>
            <person name="Umen J.G."/>
            <person name="Toyoda A."/>
            <person name="Nozaki H."/>
        </authorList>
    </citation>
    <scope>NUCLEOTIDE SEQUENCE</scope>
    <source>
        <strain evidence="12">NIES-3786</strain>
    </source>
</reference>
<dbReference type="AlphaFoldDB" id="A0A8J4CQ68"/>
<evidence type="ECO:0000256" key="1">
    <source>
        <dbReference type="ARBA" id="ARBA00001947"/>
    </source>
</evidence>
<keyword evidence="4" id="KW-0645">Protease</keyword>
<keyword evidence="7" id="KW-0378">Hydrolase</keyword>